<evidence type="ECO:0000256" key="1">
    <source>
        <dbReference type="SAM" id="Phobius"/>
    </source>
</evidence>
<name>A0ABT3NW56_9PROT</name>
<dbReference type="Proteomes" id="UP001526430">
    <property type="component" value="Unassembled WGS sequence"/>
</dbReference>
<evidence type="ECO:0000313" key="2">
    <source>
        <dbReference type="EMBL" id="MCW8086399.1"/>
    </source>
</evidence>
<evidence type="ECO:0000313" key="3">
    <source>
        <dbReference type="Proteomes" id="UP001526430"/>
    </source>
</evidence>
<keyword evidence="1" id="KW-1133">Transmembrane helix</keyword>
<comment type="caution">
    <text evidence="2">The sequence shown here is derived from an EMBL/GenBank/DDBJ whole genome shotgun (WGS) entry which is preliminary data.</text>
</comment>
<organism evidence="2 3">
    <name type="scientific">Sabulicella glaciei</name>
    <dbReference type="NCBI Taxonomy" id="2984948"/>
    <lineage>
        <taxon>Bacteria</taxon>
        <taxon>Pseudomonadati</taxon>
        <taxon>Pseudomonadota</taxon>
        <taxon>Alphaproteobacteria</taxon>
        <taxon>Acetobacterales</taxon>
        <taxon>Acetobacteraceae</taxon>
        <taxon>Sabulicella</taxon>
    </lineage>
</organism>
<feature type="transmembrane region" description="Helical" evidence="1">
    <location>
        <begin position="20"/>
        <end position="40"/>
    </location>
</feature>
<gene>
    <name evidence="2" type="ORF">OF850_12225</name>
</gene>
<dbReference type="EMBL" id="JAPFQI010000008">
    <property type="protein sequence ID" value="MCW8086399.1"/>
    <property type="molecule type" value="Genomic_DNA"/>
</dbReference>
<keyword evidence="1" id="KW-0812">Transmembrane</keyword>
<keyword evidence="3" id="KW-1185">Reference proteome</keyword>
<accession>A0ABT3NW56</accession>
<keyword evidence="1" id="KW-0472">Membrane</keyword>
<protein>
    <submittedName>
        <fullName evidence="2">Uncharacterized protein</fullName>
    </submittedName>
</protein>
<proteinExistence type="predicted"/>
<reference evidence="2 3" key="1">
    <citation type="submission" date="2022-10" db="EMBL/GenBank/DDBJ databases">
        <title>Roseococcus glaciei nov., sp. nov., isolated from glacier.</title>
        <authorList>
            <person name="Liu Q."/>
            <person name="Xin Y.-H."/>
        </authorList>
    </citation>
    <scope>NUCLEOTIDE SEQUENCE [LARGE SCALE GENOMIC DNA]</scope>
    <source>
        <strain evidence="2 3">MDT2-1-1</strain>
    </source>
</reference>
<dbReference type="RefSeq" id="WP_301590422.1">
    <property type="nucleotide sequence ID" value="NZ_JAPFQI010000008.1"/>
</dbReference>
<sequence length="41" mass="4520">MEIQPRSSVLLPGLPLPLRIAIGFGLLSLCLWLPAFVAIFR</sequence>